<dbReference type="RefSeq" id="WP_252855914.1">
    <property type="nucleotide sequence ID" value="NZ_JAMXLR010000092.1"/>
</dbReference>
<evidence type="ECO:0000313" key="3">
    <source>
        <dbReference type="Proteomes" id="UP001155241"/>
    </source>
</evidence>
<dbReference type="InterPro" id="IPR001602">
    <property type="entry name" value="UPF0047_YjbQ-like"/>
</dbReference>
<accession>A0A9X2FER5</accession>
<dbReference type="NCBIfam" id="TIGR00149">
    <property type="entry name" value="TIGR00149_YjbQ"/>
    <property type="match status" value="1"/>
</dbReference>
<evidence type="ECO:0000256" key="1">
    <source>
        <dbReference type="ARBA" id="ARBA00005534"/>
    </source>
</evidence>
<proteinExistence type="inferred from homology"/>
<dbReference type="SUPFAM" id="SSF111038">
    <property type="entry name" value="YjbQ-like"/>
    <property type="match status" value="1"/>
</dbReference>
<dbReference type="Gene3D" id="2.60.120.460">
    <property type="entry name" value="YjbQ-like"/>
    <property type="match status" value="1"/>
</dbReference>
<evidence type="ECO:0000313" key="2">
    <source>
        <dbReference type="EMBL" id="MCO6047807.1"/>
    </source>
</evidence>
<dbReference type="PANTHER" id="PTHR30615">
    <property type="entry name" value="UNCHARACTERIZED PROTEIN YJBQ-RELATED"/>
    <property type="match status" value="1"/>
</dbReference>
<name>A0A9X2FER5_9BACT</name>
<gene>
    <name evidence="2" type="ORF">NG895_28210</name>
</gene>
<reference evidence="2" key="1">
    <citation type="submission" date="2022-06" db="EMBL/GenBank/DDBJ databases">
        <title>Aeoliella straminimaris, a novel planctomycete from sediments.</title>
        <authorList>
            <person name="Vitorino I.R."/>
            <person name="Lage O.M."/>
        </authorList>
    </citation>
    <scope>NUCLEOTIDE SEQUENCE</scope>
    <source>
        <strain evidence="2">ICT_H6.2</strain>
    </source>
</reference>
<keyword evidence="3" id="KW-1185">Reference proteome</keyword>
<sequence length="138" mass="15171">MVHQERFQLETSGHGDMHDITDRVAGVIAGSSIQTGTAHIFNVGSTGVVAAIEFEPGLLQDLPMVLNRLIPPGRDYGHEQAWHDGNAHSHLQATWLGPELTIPVAEGRPVLGTWQQIIHLECDIKPRNRYIVVTVQGE</sequence>
<dbReference type="Pfam" id="PF01894">
    <property type="entry name" value="YjbQ"/>
    <property type="match status" value="1"/>
</dbReference>
<comment type="similarity">
    <text evidence="1">Belongs to the UPF0047 family.</text>
</comment>
<comment type="caution">
    <text evidence="2">The sequence shown here is derived from an EMBL/GenBank/DDBJ whole genome shotgun (WGS) entry which is preliminary data.</text>
</comment>
<dbReference type="Proteomes" id="UP001155241">
    <property type="component" value="Unassembled WGS sequence"/>
</dbReference>
<protein>
    <submittedName>
        <fullName evidence="2">Secondary thiamine-phosphate synthase enzyme YjbQ</fullName>
    </submittedName>
</protein>
<organism evidence="2 3">
    <name type="scientific">Aeoliella straminimaris</name>
    <dbReference type="NCBI Taxonomy" id="2954799"/>
    <lineage>
        <taxon>Bacteria</taxon>
        <taxon>Pseudomonadati</taxon>
        <taxon>Planctomycetota</taxon>
        <taxon>Planctomycetia</taxon>
        <taxon>Pirellulales</taxon>
        <taxon>Lacipirellulaceae</taxon>
        <taxon>Aeoliella</taxon>
    </lineage>
</organism>
<dbReference type="PANTHER" id="PTHR30615:SF8">
    <property type="entry name" value="UPF0047 PROTEIN C4A8.02C"/>
    <property type="match status" value="1"/>
</dbReference>
<dbReference type="InterPro" id="IPR035917">
    <property type="entry name" value="YjbQ-like_sf"/>
</dbReference>
<dbReference type="AlphaFoldDB" id="A0A9X2FER5"/>
<dbReference type="PIRSF" id="PIRSF004681">
    <property type="entry name" value="UCP004681"/>
    <property type="match status" value="1"/>
</dbReference>
<dbReference type="EMBL" id="JAMXLR010000092">
    <property type="protein sequence ID" value="MCO6047807.1"/>
    <property type="molecule type" value="Genomic_DNA"/>
</dbReference>